<protein>
    <recommendedName>
        <fullName evidence="3">Transferrin-binding protein B C-lobe/N-lobe beta barrel domain-containing protein</fullName>
    </recommendedName>
</protein>
<proteinExistence type="predicted"/>
<dbReference type="KEGG" id="schy:GVO57_11160"/>
<dbReference type="Gene3D" id="2.40.160.90">
    <property type="match status" value="3"/>
</dbReference>
<accession>A0A7Z2NWS7</accession>
<organism evidence="1 2">
    <name type="scientific">Sphingomonas changnyeongensis</name>
    <dbReference type="NCBI Taxonomy" id="2698679"/>
    <lineage>
        <taxon>Bacteria</taxon>
        <taxon>Pseudomonadati</taxon>
        <taxon>Pseudomonadota</taxon>
        <taxon>Alphaproteobacteria</taxon>
        <taxon>Sphingomonadales</taxon>
        <taxon>Sphingomonadaceae</taxon>
        <taxon>Sphingomonas</taxon>
    </lineage>
</organism>
<dbReference type="EMBL" id="CP047895">
    <property type="protein sequence ID" value="QHL91268.1"/>
    <property type="molecule type" value="Genomic_DNA"/>
</dbReference>
<reference evidence="1 2" key="1">
    <citation type="submission" date="2020-01" db="EMBL/GenBank/DDBJ databases">
        <title>Sphingomonas sp. C33 whole genome sequece.</title>
        <authorList>
            <person name="Park C."/>
        </authorList>
    </citation>
    <scope>NUCLEOTIDE SEQUENCE [LARGE SCALE GENOMIC DNA]</scope>
    <source>
        <strain evidence="1 2">C33</strain>
    </source>
</reference>
<evidence type="ECO:0000313" key="1">
    <source>
        <dbReference type="EMBL" id="QHL91268.1"/>
    </source>
</evidence>
<name>A0A7Z2NWS7_9SPHN</name>
<dbReference type="RefSeq" id="WP_160593198.1">
    <property type="nucleotide sequence ID" value="NZ_CP047895.1"/>
</dbReference>
<sequence>MSDTFPAEASRVTATYSAGGIVAANRPTAPVPLSVQYDASARSYAILSGQDTLATLQTQGSGAIDGNPIFDVFRAIGGLVTSTLSLTRTGETSRYGTRFVAGGTLQNSEPFAGSTLNQLTSFVFGLRTAEAEVPRTGSASFGVGLLGALTGLNDFQPITGSGLLTLDFSTGRTTGNGVASTRFATFSGFSSPSYFRWSTNGNFSVASNRLQGDIQLELNPGSPLPGTIEGRLFGPSGSELGASFSAGFGQQMAAGTLTGTRGTAAPAFETLATLLSNTSLQQLETEVLYDASATAGRFTATGVRPISQSEIRIRTLGPDAQAIEMFANPLTPATRVDALSDPLFVAYRNTGTTFPTVRTTRLYRYMTPNPELALTYSTFAMTEMDLGNQFIDYTTVFGLATGFVNAPRSGSGVYQGVLHGTAVGAGPDGDRFSLQGSARLEFDWQAQTIGGRLSPVATNLRTRTATPLGDFTLRGSTPFLSASFDAVISGQPGAAGRLKGAFYGPNAEEATGAFSLFTPGAGTVLAAQGAVATRLISTGPSSGQPVGTPPPRVPLTEPWPTPLNPGLDNLTASETFLADARRASLFYPFSGTSALTSEEGQLTVSFDAATGSYTVSSPGSPALPAASETFAPATRDIAASNSGTTIFRTANGSTRNELRLSVAGAQGLIGTRHVGGGIWRQIDTQGGIERNTLHGFTFGYRTPNVDIPRATAADFAIAIEALQPMQDGLRLLNGTGMLRIDWASGQMVGVGTSIVRGELDNGAPRATLAGFTLEGRTTSINLFQTSLSIRNVSSAFGQGYFYGPGGSELGSALTFGTGGAPGTVFSGYLIGARGTSAPPPETLARLRDAASLDSQSAGIDYVRGTGSPTTVGQASTVLDSGRVRLFPGTGITQFSQRDLPAAAATEVGPSSRVAAESDARFTTYRVTGGNGVTTWRVYNSGAGNDQLALSYASFAQMEFAGTNGAAADRSIMFGLGTPLDRIPRTGSATYNGVVHGTAAGLGAAGQDRFLLAGTGRLEVDWASFGFGATLNLSATNLRTNTNVTMDPLIVNNGSISGGSLSGMFGGIYSGDFRGAFFGPDANEAAAHMRFTSTPAGTLPGLAGQAAFVGRRQ</sequence>
<dbReference type="SUPFAM" id="SSF56925">
    <property type="entry name" value="OMPA-like"/>
    <property type="match status" value="2"/>
</dbReference>
<evidence type="ECO:0000313" key="2">
    <source>
        <dbReference type="Proteomes" id="UP000464468"/>
    </source>
</evidence>
<keyword evidence="2" id="KW-1185">Reference proteome</keyword>
<dbReference type="AlphaFoldDB" id="A0A7Z2NWS7"/>
<evidence type="ECO:0008006" key="3">
    <source>
        <dbReference type="Google" id="ProtNLM"/>
    </source>
</evidence>
<gene>
    <name evidence="1" type="ORF">GVO57_11160</name>
</gene>
<dbReference type="InterPro" id="IPR011250">
    <property type="entry name" value="OMP/PagP_B-barrel"/>
</dbReference>
<dbReference type="Proteomes" id="UP000464468">
    <property type="component" value="Chromosome"/>
</dbReference>